<accession>A6MA84</accession>
<proteinExistence type="predicted"/>
<keyword evidence="2" id="KW-1185">Reference proteome</keyword>
<reference evidence="1 2" key="1">
    <citation type="journal article" date="2007" name="Virology">
        <title>KSY1, a lactococcal phage with a T7-like transcription.</title>
        <authorList>
            <person name="Chopin A."/>
            <person name="Deveau H."/>
            <person name="Ehrlich S.D."/>
            <person name="Moineau S."/>
            <person name="Chopin M.C."/>
        </authorList>
    </citation>
    <scope>NUCLEOTIDE SEQUENCE</scope>
</reference>
<organism evidence="1 2">
    <name type="scientific">Lactococcus phage KSY1</name>
    <dbReference type="NCBI Taxonomy" id="2913972"/>
    <lineage>
        <taxon>Viruses</taxon>
        <taxon>Duplodnaviria</taxon>
        <taxon>Heunggongvirae</taxon>
        <taxon>Uroviricota</taxon>
        <taxon>Caudoviricetes</taxon>
        <taxon>Chopinvirus</taxon>
        <taxon>Chopinvirus KSY1</taxon>
    </lineage>
</organism>
<evidence type="ECO:0000313" key="2">
    <source>
        <dbReference type="Proteomes" id="UP000000714"/>
    </source>
</evidence>
<dbReference type="EMBL" id="DQ535032">
    <property type="protein sequence ID" value="ABG21562.1"/>
    <property type="molecule type" value="Genomic_DNA"/>
</dbReference>
<dbReference type="GeneID" id="5602049"/>
<protein>
    <submittedName>
        <fullName evidence="1">Gp020</fullName>
    </submittedName>
</protein>
<dbReference type="Proteomes" id="UP000000714">
    <property type="component" value="Segment"/>
</dbReference>
<name>A6MA84_9CAUD</name>
<sequence length="82" mass="9521">MKLEEIEQVVNDIRFEEVRESELAQMIYAFNSKQLDMEERTTITSNGYSCYVSTQAFLALVTRELEEVKNRIVTLKAKIGVE</sequence>
<gene>
    <name evidence="1" type="ORF">KSY1p020</name>
</gene>
<evidence type="ECO:0000313" key="1">
    <source>
        <dbReference type="EMBL" id="ABG21562.1"/>
    </source>
</evidence>
<dbReference type="RefSeq" id="YP_001469018.1">
    <property type="nucleotide sequence ID" value="NC_009817.1"/>
</dbReference>
<dbReference type="KEGG" id="vg:5602049"/>